<dbReference type="PANTHER" id="PTHR24148">
    <property type="entry name" value="ANKYRIN REPEAT DOMAIN-CONTAINING PROTEIN 39 HOMOLOG-RELATED"/>
    <property type="match status" value="1"/>
</dbReference>
<feature type="domain" description="Heterokaryon incompatibility" evidence="1">
    <location>
        <begin position="45"/>
        <end position="193"/>
    </location>
</feature>
<protein>
    <submittedName>
        <fullName evidence="2">Heterokaryon incompatibility protein-domain-containing protein</fullName>
    </submittedName>
</protein>
<accession>A0A6A5Z3G4</accession>
<sequence length="575" mass="65749">MLGVKTYQYLPLQEHEIRLVKLLPVTASFIKCEIVHVSLHSPGKYTALSYAWGDAENTRTIEVRTQSDPYDVQNRFVKVPVTISLRDGLRALRKRDQIVMVWADALCIDQQNPQERAQQVRLMTAIYQEATSLAIWLGPTEDDSDMALESLEYIASHPNEIETLIRLPSFRPQLLAIASLFEREYWRRLWIVQKVLNTSDRYIYCGFKSPPVAWNSCLCAARSFQGHGDLLIAAFPKGTRSGDQGSSHGLFTVSQSLLHLGPRSIEDIDSITQVEKYSLLGIIRACRRKLCVDPRDKIFGILGVLPDSMQQDFHVDYSLSVREVYIDVVDYILHTTRRLDVICESIHFPHFTGSIDLPSWTPDWSHITNATALGHIVRFTASRTSEADFEFPDHPRRRRLAIRDVYVDTIVTRGIPVGTLVATSDYLLAFLEWRALLLDFIPQHNELSSEQLQQMFCETICLGNVPDGIYGTKEWLTACYRLFASLIRYHLPKLALDDELENQINRNIDPETWFMTVGDIVVVPLGCSTPIILRPGGRNGDYRFVGDAYIHGWMHGRAIDECKAGRRWKQEYVLY</sequence>
<keyword evidence="3" id="KW-1185">Reference proteome</keyword>
<dbReference type="AlphaFoldDB" id="A0A6A5Z3G4"/>
<name>A0A6A5Z3G4_9PLEO</name>
<dbReference type="PANTHER" id="PTHR24148:SF73">
    <property type="entry name" value="HET DOMAIN PROTEIN (AFU_ORTHOLOGUE AFUA_8G01020)"/>
    <property type="match status" value="1"/>
</dbReference>
<dbReference type="InterPro" id="IPR010730">
    <property type="entry name" value="HET"/>
</dbReference>
<proteinExistence type="predicted"/>
<dbReference type="Proteomes" id="UP000799770">
    <property type="component" value="Unassembled WGS sequence"/>
</dbReference>
<evidence type="ECO:0000313" key="3">
    <source>
        <dbReference type="Proteomes" id="UP000799770"/>
    </source>
</evidence>
<evidence type="ECO:0000313" key="2">
    <source>
        <dbReference type="EMBL" id="KAF2113606.1"/>
    </source>
</evidence>
<dbReference type="EMBL" id="ML977327">
    <property type="protein sequence ID" value="KAF2113606.1"/>
    <property type="molecule type" value="Genomic_DNA"/>
</dbReference>
<evidence type="ECO:0000259" key="1">
    <source>
        <dbReference type="Pfam" id="PF06985"/>
    </source>
</evidence>
<organism evidence="2 3">
    <name type="scientific">Lophiotrema nucula</name>
    <dbReference type="NCBI Taxonomy" id="690887"/>
    <lineage>
        <taxon>Eukaryota</taxon>
        <taxon>Fungi</taxon>
        <taxon>Dikarya</taxon>
        <taxon>Ascomycota</taxon>
        <taxon>Pezizomycotina</taxon>
        <taxon>Dothideomycetes</taxon>
        <taxon>Pleosporomycetidae</taxon>
        <taxon>Pleosporales</taxon>
        <taxon>Lophiotremataceae</taxon>
        <taxon>Lophiotrema</taxon>
    </lineage>
</organism>
<dbReference type="InterPro" id="IPR052895">
    <property type="entry name" value="HetReg/Transcr_Mod"/>
</dbReference>
<dbReference type="OrthoDB" id="3548654at2759"/>
<dbReference type="Pfam" id="PF06985">
    <property type="entry name" value="HET"/>
    <property type="match status" value="1"/>
</dbReference>
<reference evidence="2" key="1">
    <citation type="journal article" date="2020" name="Stud. Mycol.">
        <title>101 Dothideomycetes genomes: a test case for predicting lifestyles and emergence of pathogens.</title>
        <authorList>
            <person name="Haridas S."/>
            <person name="Albert R."/>
            <person name="Binder M."/>
            <person name="Bloem J."/>
            <person name="Labutti K."/>
            <person name="Salamov A."/>
            <person name="Andreopoulos B."/>
            <person name="Baker S."/>
            <person name="Barry K."/>
            <person name="Bills G."/>
            <person name="Bluhm B."/>
            <person name="Cannon C."/>
            <person name="Castanera R."/>
            <person name="Culley D."/>
            <person name="Daum C."/>
            <person name="Ezra D."/>
            <person name="Gonzalez J."/>
            <person name="Henrissat B."/>
            <person name="Kuo A."/>
            <person name="Liang C."/>
            <person name="Lipzen A."/>
            <person name="Lutzoni F."/>
            <person name="Magnuson J."/>
            <person name="Mondo S."/>
            <person name="Nolan M."/>
            <person name="Ohm R."/>
            <person name="Pangilinan J."/>
            <person name="Park H.-J."/>
            <person name="Ramirez L."/>
            <person name="Alfaro M."/>
            <person name="Sun H."/>
            <person name="Tritt A."/>
            <person name="Yoshinaga Y."/>
            <person name="Zwiers L.-H."/>
            <person name="Turgeon B."/>
            <person name="Goodwin S."/>
            <person name="Spatafora J."/>
            <person name="Crous P."/>
            <person name="Grigoriev I."/>
        </authorList>
    </citation>
    <scope>NUCLEOTIDE SEQUENCE</scope>
    <source>
        <strain evidence="2">CBS 627.86</strain>
    </source>
</reference>
<gene>
    <name evidence="2" type="ORF">BDV96DRAFT_613547</name>
</gene>